<protein>
    <submittedName>
        <fullName evidence="1">Uncharacterized protein</fullName>
    </submittedName>
</protein>
<accession>K1QQS2</accession>
<sequence>MPEPNIFDNPHRDTYNPGSPPIPDVLSTPPCAIKAEQETPQNAYTEDDEENNEEQASSRPQRTRKPQGLSCVLVTIQLC</sequence>
<dbReference type="HOGENOM" id="CLU_2608362_0_0_1"/>
<proteinExistence type="predicted"/>
<evidence type="ECO:0000313" key="1">
    <source>
        <dbReference type="EMBL" id="EKC36088.1"/>
    </source>
</evidence>
<reference evidence="1" key="1">
    <citation type="journal article" date="2012" name="Nature">
        <title>The oyster genome reveals stress adaptation and complexity of shell formation.</title>
        <authorList>
            <person name="Zhang G."/>
            <person name="Fang X."/>
            <person name="Guo X."/>
            <person name="Li L."/>
            <person name="Luo R."/>
            <person name="Xu F."/>
            <person name="Yang P."/>
            <person name="Zhang L."/>
            <person name="Wang X."/>
            <person name="Qi H."/>
            <person name="Xiong Z."/>
            <person name="Que H."/>
            <person name="Xie Y."/>
            <person name="Holland P.W."/>
            <person name="Paps J."/>
            <person name="Zhu Y."/>
            <person name="Wu F."/>
            <person name="Chen Y."/>
            <person name="Wang J."/>
            <person name="Peng C."/>
            <person name="Meng J."/>
            <person name="Yang L."/>
            <person name="Liu J."/>
            <person name="Wen B."/>
            <person name="Zhang N."/>
            <person name="Huang Z."/>
            <person name="Zhu Q."/>
            <person name="Feng Y."/>
            <person name="Mount A."/>
            <person name="Hedgecock D."/>
            <person name="Xu Z."/>
            <person name="Liu Y."/>
            <person name="Domazet-Loso T."/>
            <person name="Du Y."/>
            <person name="Sun X."/>
            <person name="Zhang S."/>
            <person name="Liu B."/>
            <person name="Cheng P."/>
            <person name="Jiang X."/>
            <person name="Li J."/>
            <person name="Fan D."/>
            <person name="Wang W."/>
            <person name="Fu W."/>
            <person name="Wang T."/>
            <person name="Wang B."/>
            <person name="Zhang J."/>
            <person name="Peng Z."/>
            <person name="Li Y."/>
            <person name="Li N."/>
            <person name="Wang J."/>
            <person name="Chen M."/>
            <person name="He Y."/>
            <person name="Tan F."/>
            <person name="Song X."/>
            <person name="Zheng Q."/>
            <person name="Huang R."/>
            <person name="Yang H."/>
            <person name="Du X."/>
            <person name="Chen L."/>
            <person name="Yang M."/>
            <person name="Gaffney P.M."/>
            <person name="Wang S."/>
            <person name="Luo L."/>
            <person name="She Z."/>
            <person name="Ming Y."/>
            <person name="Huang W."/>
            <person name="Zhang S."/>
            <person name="Huang B."/>
            <person name="Zhang Y."/>
            <person name="Qu T."/>
            <person name="Ni P."/>
            <person name="Miao G."/>
            <person name="Wang J."/>
            <person name="Wang Q."/>
            <person name="Steinberg C.E."/>
            <person name="Wang H."/>
            <person name="Li N."/>
            <person name="Qian L."/>
            <person name="Zhang G."/>
            <person name="Li Y."/>
            <person name="Yang H."/>
            <person name="Liu X."/>
            <person name="Wang J."/>
            <person name="Yin Y."/>
            <person name="Wang J."/>
        </authorList>
    </citation>
    <scope>NUCLEOTIDE SEQUENCE [LARGE SCALE GENOMIC DNA]</scope>
    <source>
        <strain evidence="1">05x7-T-G4-1.051#20</strain>
    </source>
</reference>
<organism evidence="1">
    <name type="scientific">Magallana gigas</name>
    <name type="common">Pacific oyster</name>
    <name type="synonym">Crassostrea gigas</name>
    <dbReference type="NCBI Taxonomy" id="29159"/>
    <lineage>
        <taxon>Eukaryota</taxon>
        <taxon>Metazoa</taxon>
        <taxon>Spiralia</taxon>
        <taxon>Lophotrochozoa</taxon>
        <taxon>Mollusca</taxon>
        <taxon>Bivalvia</taxon>
        <taxon>Autobranchia</taxon>
        <taxon>Pteriomorphia</taxon>
        <taxon>Ostreida</taxon>
        <taxon>Ostreoidea</taxon>
        <taxon>Ostreidae</taxon>
        <taxon>Magallana</taxon>
    </lineage>
</organism>
<dbReference type="InParanoid" id="K1QQS2"/>
<gene>
    <name evidence="1" type="ORF">CGI_10024810</name>
</gene>
<name>K1QQS2_MAGGI</name>
<dbReference type="AlphaFoldDB" id="K1QQS2"/>
<dbReference type="EMBL" id="JH816692">
    <property type="protein sequence ID" value="EKC36088.1"/>
    <property type="molecule type" value="Genomic_DNA"/>
</dbReference>